<dbReference type="InterPro" id="IPR050973">
    <property type="entry name" value="H3K9_Histone-Lys_N-MTase"/>
</dbReference>
<keyword evidence="6" id="KW-0479">Metal-binding</keyword>
<feature type="compositionally biased region" description="Acidic residues" evidence="8">
    <location>
        <begin position="17"/>
        <end position="33"/>
    </location>
</feature>
<dbReference type="InterPro" id="IPR003616">
    <property type="entry name" value="Post-SET_dom"/>
</dbReference>
<feature type="domain" description="Post-SET" evidence="11">
    <location>
        <begin position="590"/>
        <end position="606"/>
    </location>
</feature>
<accession>A0A8H4VTB0</accession>
<feature type="domain" description="SET" evidence="9">
    <location>
        <begin position="446"/>
        <end position="569"/>
    </location>
</feature>
<feature type="compositionally biased region" description="Polar residues" evidence="8">
    <location>
        <begin position="1"/>
        <end position="10"/>
    </location>
</feature>
<feature type="compositionally biased region" description="Low complexity" evidence="8">
    <location>
        <begin position="198"/>
        <end position="220"/>
    </location>
</feature>
<keyword evidence="4" id="KW-0808">Transferase</keyword>
<keyword evidence="3" id="KW-0489">Methyltransferase</keyword>
<name>A0A8H4VTB0_9AGAR</name>
<feature type="compositionally biased region" description="Polar residues" evidence="8">
    <location>
        <begin position="221"/>
        <end position="233"/>
    </location>
</feature>
<feature type="compositionally biased region" description="Low complexity" evidence="8">
    <location>
        <begin position="234"/>
        <end position="249"/>
    </location>
</feature>
<dbReference type="SMART" id="SM00468">
    <property type="entry name" value="PreSET"/>
    <property type="match status" value="1"/>
</dbReference>
<dbReference type="AlphaFoldDB" id="A0A8H4VTB0"/>
<gene>
    <name evidence="12" type="ORF">D9613_004892</name>
</gene>
<dbReference type="GO" id="GO:0042054">
    <property type="term" value="F:histone methyltransferase activity"/>
    <property type="evidence" value="ECO:0007669"/>
    <property type="project" value="InterPro"/>
</dbReference>
<dbReference type="EMBL" id="JAACJL010000016">
    <property type="protein sequence ID" value="KAF4619229.1"/>
    <property type="molecule type" value="Genomic_DNA"/>
</dbReference>
<dbReference type="InterPro" id="IPR046341">
    <property type="entry name" value="SET_dom_sf"/>
</dbReference>
<evidence type="ECO:0000256" key="4">
    <source>
        <dbReference type="ARBA" id="ARBA00022679"/>
    </source>
</evidence>
<evidence type="ECO:0000259" key="9">
    <source>
        <dbReference type="PROSITE" id="PS50280"/>
    </source>
</evidence>
<comment type="subcellular location">
    <subcellularLocation>
        <location evidence="1">Chromosome</location>
    </subcellularLocation>
</comment>
<evidence type="ECO:0000256" key="6">
    <source>
        <dbReference type="ARBA" id="ARBA00022723"/>
    </source>
</evidence>
<evidence type="ECO:0008006" key="14">
    <source>
        <dbReference type="Google" id="ProtNLM"/>
    </source>
</evidence>
<evidence type="ECO:0000256" key="3">
    <source>
        <dbReference type="ARBA" id="ARBA00022603"/>
    </source>
</evidence>
<protein>
    <recommendedName>
        <fullName evidence="14">SET domain-containing protein</fullName>
    </recommendedName>
</protein>
<comment type="caution">
    <text evidence="12">The sequence shown here is derived from an EMBL/GenBank/DDBJ whole genome shotgun (WGS) entry which is preliminary data.</text>
</comment>
<dbReference type="Gene3D" id="2.170.270.10">
    <property type="entry name" value="SET domain"/>
    <property type="match status" value="1"/>
</dbReference>
<feature type="region of interest" description="Disordered" evidence="8">
    <location>
        <begin position="267"/>
        <end position="313"/>
    </location>
</feature>
<dbReference type="InterPro" id="IPR007728">
    <property type="entry name" value="Pre-SET_dom"/>
</dbReference>
<dbReference type="SMART" id="SM00317">
    <property type="entry name" value="SET"/>
    <property type="match status" value="1"/>
</dbReference>
<feature type="domain" description="Pre-SET" evidence="10">
    <location>
        <begin position="373"/>
        <end position="443"/>
    </location>
</feature>
<sequence>MGSRAGSSKRASVHIDDSDEDDIAGLFSEEEDPNVNQRKDGEEKLEKRWIFSTMPEEDFSQYEGRDWTCQIVGEEVDSRGKVFYEIHWDDWTRNDGTSTTWVPSDTEDVDLTSWKRAQKNARIDLADDSLEVGLDFPTVDIHNTETFLRSEAYEEKLEAYEKRQKKRQENIFADMARELAKHQEHPNLPRSAFVQGNQSSSSSSSVRTRASQRASVRQQTVSSMQGSSSTHTRSSAQAPASVPSSSRLSTFSSSSAISQVEIVSTSSSLPVASSKKKRRVASDSEESIASAPQAPSPHRPAKAARTVMDPESQRNTLGEQWTAVAKEAGAASIRFVNDVDDEPIPSIDPSFVYLERRYNFSEGIQKPSTDFLISCECTYSCSKAYRCDCQTQVLDEVDTTIQPAYLPSGLYSFAWPEHLEVVECNTLCSCSARKCTNRVSQKPRRIPIEIFKTTKHGWGVRSPKDIKKGQVLGLYTGLVMTRADAENLEDHAYHFPLDHSDGSSPANELYSVDARTQGNWTRFINHSCAPNVIVYTVVHDTPPNSGLPFIAFVAVEDIPARREFTFDYSPKDSMAYHTSGGKAKKKKPKGATTCHCGTLVCRGYIAS</sequence>
<evidence type="ECO:0000256" key="7">
    <source>
        <dbReference type="ARBA" id="ARBA00022833"/>
    </source>
</evidence>
<evidence type="ECO:0000256" key="8">
    <source>
        <dbReference type="SAM" id="MobiDB-lite"/>
    </source>
</evidence>
<dbReference type="Proteomes" id="UP000521872">
    <property type="component" value="Unassembled WGS sequence"/>
</dbReference>
<dbReference type="PROSITE" id="PS50868">
    <property type="entry name" value="POST_SET"/>
    <property type="match status" value="1"/>
</dbReference>
<proteinExistence type="predicted"/>
<feature type="region of interest" description="Disordered" evidence="8">
    <location>
        <begin position="184"/>
        <end position="249"/>
    </location>
</feature>
<evidence type="ECO:0000259" key="11">
    <source>
        <dbReference type="PROSITE" id="PS50868"/>
    </source>
</evidence>
<feature type="region of interest" description="Disordered" evidence="8">
    <location>
        <begin position="1"/>
        <end position="43"/>
    </location>
</feature>
<dbReference type="Pfam" id="PF00856">
    <property type="entry name" value="SET"/>
    <property type="match status" value="1"/>
</dbReference>
<dbReference type="PROSITE" id="PS50280">
    <property type="entry name" value="SET"/>
    <property type="match status" value="1"/>
</dbReference>
<evidence type="ECO:0000256" key="5">
    <source>
        <dbReference type="ARBA" id="ARBA00022691"/>
    </source>
</evidence>
<evidence type="ECO:0000313" key="13">
    <source>
        <dbReference type="Proteomes" id="UP000521872"/>
    </source>
</evidence>
<dbReference type="SUPFAM" id="SSF82199">
    <property type="entry name" value="SET domain"/>
    <property type="match status" value="1"/>
</dbReference>
<organism evidence="12 13">
    <name type="scientific">Agrocybe pediades</name>
    <dbReference type="NCBI Taxonomy" id="84607"/>
    <lineage>
        <taxon>Eukaryota</taxon>
        <taxon>Fungi</taxon>
        <taxon>Dikarya</taxon>
        <taxon>Basidiomycota</taxon>
        <taxon>Agaricomycotina</taxon>
        <taxon>Agaricomycetes</taxon>
        <taxon>Agaricomycetidae</taxon>
        <taxon>Agaricales</taxon>
        <taxon>Agaricineae</taxon>
        <taxon>Strophariaceae</taxon>
        <taxon>Agrocybe</taxon>
    </lineage>
</organism>
<dbReference type="InterPro" id="IPR001214">
    <property type="entry name" value="SET_dom"/>
</dbReference>
<dbReference type="GO" id="GO:0005694">
    <property type="term" value="C:chromosome"/>
    <property type="evidence" value="ECO:0007669"/>
    <property type="project" value="UniProtKB-SubCell"/>
</dbReference>
<dbReference type="GO" id="GO:0032259">
    <property type="term" value="P:methylation"/>
    <property type="evidence" value="ECO:0007669"/>
    <property type="project" value="UniProtKB-KW"/>
</dbReference>
<keyword evidence="2" id="KW-0158">Chromosome</keyword>
<keyword evidence="13" id="KW-1185">Reference proteome</keyword>
<keyword evidence="5" id="KW-0949">S-adenosyl-L-methionine</keyword>
<dbReference type="GO" id="GO:0008270">
    <property type="term" value="F:zinc ion binding"/>
    <property type="evidence" value="ECO:0007669"/>
    <property type="project" value="InterPro"/>
</dbReference>
<dbReference type="PANTHER" id="PTHR46223">
    <property type="entry name" value="HISTONE-LYSINE N-METHYLTRANSFERASE SUV39H"/>
    <property type="match status" value="1"/>
</dbReference>
<evidence type="ECO:0000259" key="10">
    <source>
        <dbReference type="PROSITE" id="PS50867"/>
    </source>
</evidence>
<evidence type="ECO:0000256" key="2">
    <source>
        <dbReference type="ARBA" id="ARBA00022454"/>
    </source>
</evidence>
<dbReference type="Pfam" id="PF05033">
    <property type="entry name" value="Pre-SET"/>
    <property type="match status" value="1"/>
</dbReference>
<keyword evidence="7" id="KW-0862">Zinc</keyword>
<dbReference type="PANTHER" id="PTHR46223:SF3">
    <property type="entry name" value="HISTONE-LYSINE N-METHYLTRANSFERASE SET-23"/>
    <property type="match status" value="1"/>
</dbReference>
<dbReference type="PROSITE" id="PS50867">
    <property type="entry name" value="PRE_SET"/>
    <property type="match status" value="1"/>
</dbReference>
<evidence type="ECO:0000313" key="12">
    <source>
        <dbReference type="EMBL" id="KAF4619229.1"/>
    </source>
</evidence>
<dbReference type="GO" id="GO:0005634">
    <property type="term" value="C:nucleus"/>
    <property type="evidence" value="ECO:0007669"/>
    <property type="project" value="InterPro"/>
</dbReference>
<reference evidence="12 13" key="1">
    <citation type="submission" date="2019-12" db="EMBL/GenBank/DDBJ databases">
        <authorList>
            <person name="Floudas D."/>
            <person name="Bentzer J."/>
            <person name="Ahren D."/>
            <person name="Johansson T."/>
            <person name="Persson P."/>
            <person name="Tunlid A."/>
        </authorList>
    </citation>
    <scope>NUCLEOTIDE SEQUENCE [LARGE SCALE GENOMIC DNA]</scope>
    <source>
        <strain evidence="12 13">CBS 102.39</strain>
    </source>
</reference>
<evidence type="ECO:0000256" key="1">
    <source>
        <dbReference type="ARBA" id="ARBA00004286"/>
    </source>
</evidence>